<dbReference type="EMBL" id="JAAIUW010000005">
    <property type="protein sequence ID" value="KAF7830609.1"/>
    <property type="molecule type" value="Genomic_DNA"/>
</dbReference>
<accession>A0A834U462</accession>
<keyword evidence="3" id="KW-1185">Reference proteome</keyword>
<proteinExistence type="predicted"/>
<organism evidence="2 3">
    <name type="scientific">Senna tora</name>
    <dbReference type="NCBI Taxonomy" id="362788"/>
    <lineage>
        <taxon>Eukaryota</taxon>
        <taxon>Viridiplantae</taxon>
        <taxon>Streptophyta</taxon>
        <taxon>Embryophyta</taxon>
        <taxon>Tracheophyta</taxon>
        <taxon>Spermatophyta</taxon>
        <taxon>Magnoliopsida</taxon>
        <taxon>eudicotyledons</taxon>
        <taxon>Gunneridae</taxon>
        <taxon>Pentapetalae</taxon>
        <taxon>rosids</taxon>
        <taxon>fabids</taxon>
        <taxon>Fabales</taxon>
        <taxon>Fabaceae</taxon>
        <taxon>Caesalpinioideae</taxon>
        <taxon>Cassia clade</taxon>
        <taxon>Senna</taxon>
    </lineage>
</organism>
<gene>
    <name evidence="2" type="ORF">G2W53_012942</name>
</gene>
<feature type="region of interest" description="Disordered" evidence="1">
    <location>
        <begin position="1"/>
        <end position="25"/>
    </location>
</feature>
<evidence type="ECO:0000313" key="3">
    <source>
        <dbReference type="Proteomes" id="UP000634136"/>
    </source>
</evidence>
<reference evidence="2" key="1">
    <citation type="submission" date="2020-09" db="EMBL/GenBank/DDBJ databases">
        <title>Genome-Enabled Discovery of Anthraquinone Biosynthesis in Senna tora.</title>
        <authorList>
            <person name="Kang S.-H."/>
            <person name="Pandey R.P."/>
            <person name="Lee C.-M."/>
            <person name="Sim J.-S."/>
            <person name="Jeong J.-T."/>
            <person name="Choi B.-S."/>
            <person name="Jung M."/>
            <person name="Ginzburg D."/>
            <person name="Zhao K."/>
            <person name="Won S.Y."/>
            <person name="Oh T.-J."/>
            <person name="Yu Y."/>
            <person name="Kim N.-H."/>
            <person name="Lee O.R."/>
            <person name="Lee T.-H."/>
            <person name="Bashyal P."/>
            <person name="Kim T.-S."/>
            <person name="Lee W.-H."/>
            <person name="Kawkins C."/>
            <person name="Kim C.-K."/>
            <person name="Kim J.S."/>
            <person name="Ahn B.O."/>
            <person name="Rhee S.Y."/>
            <person name="Sohng J.K."/>
        </authorList>
    </citation>
    <scope>NUCLEOTIDE SEQUENCE</scope>
    <source>
        <tissue evidence="2">Leaf</tissue>
    </source>
</reference>
<evidence type="ECO:0000313" key="2">
    <source>
        <dbReference type="EMBL" id="KAF7830609.1"/>
    </source>
</evidence>
<dbReference type="Proteomes" id="UP000634136">
    <property type="component" value="Unassembled WGS sequence"/>
</dbReference>
<protein>
    <submittedName>
        <fullName evidence="2">Uncharacterized protein</fullName>
    </submittedName>
</protein>
<dbReference type="AlphaFoldDB" id="A0A834U462"/>
<sequence length="25" mass="2483">MAIAGSGPPSDCVHSSCEPKSHSPT</sequence>
<name>A0A834U462_9FABA</name>
<comment type="caution">
    <text evidence="2">The sequence shown here is derived from an EMBL/GenBank/DDBJ whole genome shotgun (WGS) entry which is preliminary data.</text>
</comment>
<evidence type="ECO:0000256" key="1">
    <source>
        <dbReference type="SAM" id="MobiDB-lite"/>
    </source>
</evidence>